<sequence>MFNRFVILFSFLIFFAVAAPAPTTERETFDELRLSGMSEKGILALHNLAVKFKYEYAKVARSKKATDKLMADFTIIGKGVVNSMSQEDQEVYNSYVEKYGLS</sequence>
<accession>A0AAE9ABS1</accession>
<dbReference type="AlphaFoldDB" id="A0AAE9ABS1"/>
<dbReference type="InterPro" id="IPR027913">
    <property type="entry name" value="DUF4473"/>
</dbReference>
<dbReference type="PANTHER" id="PTHR33272">
    <property type="entry name" value="PROTEIN CBG22877-RELATED"/>
    <property type="match status" value="1"/>
</dbReference>
<dbReference type="KEGG" id="cbr:CBG_04667"/>
<proteinExistence type="predicted"/>
<keyword evidence="1" id="KW-0732">Signal</keyword>
<dbReference type="Pfam" id="PF14747">
    <property type="entry name" value="DUF4473"/>
    <property type="match status" value="1"/>
</dbReference>
<dbReference type="OMA" id="FIEMQSS"/>
<name>A0AAE9ABS1_CAEBR</name>
<reference evidence="2 3" key="1">
    <citation type="submission" date="2022-02" db="EMBL/GenBank/DDBJ databases">
        <title>Chromosome-level reference genomes for two strains of Caenorhabditis briggsae: an improved platform for comparative genomics.</title>
        <authorList>
            <person name="Stevens L."/>
            <person name="Andersen E.C."/>
        </authorList>
    </citation>
    <scope>NUCLEOTIDE SEQUENCE [LARGE SCALE GENOMIC DNA]</scope>
    <source>
        <strain evidence="2">QX1410_ONT</strain>
        <tissue evidence="2">Whole-organism</tissue>
    </source>
</reference>
<evidence type="ECO:0000313" key="3">
    <source>
        <dbReference type="Proteomes" id="UP000827892"/>
    </source>
</evidence>
<feature type="chain" id="PRO_5042067554" evidence="1">
    <location>
        <begin position="19"/>
        <end position="102"/>
    </location>
</feature>
<evidence type="ECO:0000256" key="1">
    <source>
        <dbReference type="SAM" id="SignalP"/>
    </source>
</evidence>
<dbReference type="EMBL" id="CP090895">
    <property type="protein sequence ID" value="ULT91604.1"/>
    <property type="molecule type" value="Genomic_DNA"/>
</dbReference>
<dbReference type="Proteomes" id="UP000827892">
    <property type="component" value="Chromosome V"/>
</dbReference>
<organism evidence="2 3">
    <name type="scientific">Caenorhabditis briggsae</name>
    <dbReference type="NCBI Taxonomy" id="6238"/>
    <lineage>
        <taxon>Eukaryota</taxon>
        <taxon>Metazoa</taxon>
        <taxon>Ecdysozoa</taxon>
        <taxon>Nematoda</taxon>
        <taxon>Chromadorea</taxon>
        <taxon>Rhabditida</taxon>
        <taxon>Rhabditina</taxon>
        <taxon>Rhabditomorpha</taxon>
        <taxon>Rhabditoidea</taxon>
        <taxon>Rhabditidae</taxon>
        <taxon>Peloderinae</taxon>
        <taxon>Caenorhabditis</taxon>
    </lineage>
</organism>
<gene>
    <name evidence="2" type="ORF">L3Y34_009312</name>
</gene>
<protein>
    <submittedName>
        <fullName evidence="2">Uncharacterized protein</fullName>
    </submittedName>
</protein>
<evidence type="ECO:0000313" key="2">
    <source>
        <dbReference type="EMBL" id="ULT91604.1"/>
    </source>
</evidence>
<feature type="signal peptide" evidence="1">
    <location>
        <begin position="1"/>
        <end position="18"/>
    </location>
</feature>
<dbReference type="PANTHER" id="PTHR33272:SF3">
    <property type="entry name" value="DUF148 DOMAIN-CONTAINING PROTEIN-RELATED"/>
    <property type="match status" value="1"/>
</dbReference>